<dbReference type="PANTHER" id="PTHR42850:SF11">
    <property type="entry name" value="BIS(5'-NUCLEOSYL)-TETRAPHOSPHATASE [SYMMETRICAL]"/>
    <property type="match status" value="1"/>
</dbReference>
<dbReference type="Pfam" id="PF00149">
    <property type="entry name" value="Metallophos"/>
    <property type="match status" value="1"/>
</dbReference>
<reference evidence="2 3" key="1">
    <citation type="journal article" date="2022" name="Nat. Microbiol.">
        <title>The microbiome of a bacterivorous marine choanoflagellate contains a resource-demanding obligate bacterial associate.</title>
        <authorList>
            <person name="Needham D.M."/>
            <person name="Poirier C."/>
            <person name="Bachy C."/>
            <person name="George E.E."/>
            <person name="Wilken S."/>
            <person name="Yung C.C.M."/>
            <person name="Limardo A.J."/>
            <person name="Morando M."/>
            <person name="Sudek L."/>
            <person name="Malmstrom R.R."/>
            <person name="Keeling P.J."/>
            <person name="Santoro A.E."/>
            <person name="Worden A.Z."/>
        </authorList>
    </citation>
    <scope>NUCLEOTIDE SEQUENCE [LARGE SCALE GENOMIC DNA]</scope>
    <source>
        <strain evidence="2 3">Comchoano-2</strain>
    </source>
</reference>
<dbReference type="NCBIfam" id="NF001204">
    <property type="entry name" value="PRK00166.1"/>
    <property type="match status" value="1"/>
</dbReference>
<dbReference type="InterPro" id="IPR050126">
    <property type="entry name" value="Ap4A_hydrolase"/>
</dbReference>
<dbReference type="PANTHER" id="PTHR42850">
    <property type="entry name" value="METALLOPHOSPHOESTERASE"/>
    <property type="match status" value="1"/>
</dbReference>
<dbReference type="InterPro" id="IPR029052">
    <property type="entry name" value="Metallo-depent_PP-like"/>
</dbReference>
<sequence>MSRSIIVGDIHGCFFTLQALLKQLSFDASSDCLYCLGDLIGKGRFNEEVLSFFASLPNKKMVLGNHEISWLRSYIGMSPEREDLLALSRSPKSADWFDFLKQQPFLIQKDFGFLVHASIAPEWQSSEALALSGWLSEALSSQPEFFFQKAHAPDVLRWDPQLPEEDKRFLALQIFTRCRYYQENGVLALDNTGPPEANLQLVPWYMKPRLISETVWFGHWASLKGRALERDIHLDGGAVYGGDLIAIDANSRQCWRQKRVVEDE</sequence>
<gene>
    <name evidence="2" type="ORF">MKS91_02470</name>
</gene>
<name>A0ABT1L4R5_9GAMM</name>
<dbReference type="GO" id="GO:0008803">
    <property type="term" value="F:bis(5'-nucleosyl)-tetraphosphatase (symmetrical) activity"/>
    <property type="evidence" value="ECO:0007669"/>
    <property type="project" value="UniProtKB-EC"/>
</dbReference>
<evidence type="ECO:0000313" key="2">
    <source>
        <dbReference type="EMBL" id="MCP8352151.1"/>
    </source>
</evidence>
<protein>
    <submittedName>
        <fullName evidence="2">Symmetrical bis(5'-nucleosyl)-tetraphosphatase</fullName>
        <ecNumber evidence="2">3.6.1.41</ecNumber>
    </submittedName>
</protein>
<evidence type="ECO:0000259" key="1">
    <source>
        <dbReference type="Pfam" id="PF00149"/>
    </source>
</evidence>
<dbReference type="InterPro" id="IPR004843">
    <property type="entry name" value="Calcineurin-like_PHP"/>
</dbReference>
<dbReference type="Gene3D" id="3.60.21.10">
    <property type="match status" value="1"/>
</dbReference>
<keyword evidence="2" id="KW-0378">Hydrolase</keyword>
<dbReference type="EMBL" id="JAKUDN010000002">
    <property type="protein sequence ID" value="MCP8352151.1"/>
    <property type="molecule type" value="Genomic_DNA"/>
</dbReference>
<keyword evidence="3" id="KW-1185">Reference proteome</keyword>
<evidence type="ECO:0000313" key="3">
    <source>
        <dbReference type="Proteomes" id="UP001320768"/>
    </source>
</evidence>
<dbReference type="SUPFAM" id="SSF56300">
    <property type="entry name" value="Metallo-dependent phosphatases"/>
    <property type="match status" value="1"/>
</dbReference>
<dbReference type="RefSeq" id="WP_258569260.1">
    <property type="nucleotide sequence ID" value="NZ_JAKUDN010000002.1"/>
</dbReference>
<dbReference type="Proteomes" id="UP001320768">
    <property type="component" value="Unassembled WGS sequence"/>
</dbReference>
<proteinExistence type="predicted"/>
<feature type="domain" description="Calcineurin-like phosphoesterase" evidence="1">
    <location>
        <begin position="5"/>
        <end position="154"/>
    </location>
</feature>
<accession>A0ABT1L4R5</accession>
<comment type="caution">
    <text evidence="2">The sequence shown here is derived from an EMBL/GenBank/DDBJ whole genome shotgun (WGS) entry which is preliminary data.</text>
</comment>
<organism evidence="2 3">
    <name type="scientific">Candidatus Synchoanobacter obligatus</name>
    <dbReference type="NCBI Taxonomy" id="2919597"/>
    <lineage>
        <taxon>Bacteria</taxon>
        <taxon>Pseudomonadati</taxon>
        <taxon>Pseudomonadota</taxon>
        <taxon>Gammaproteobacteria</taxon>
        <taxon>Candidatus Comchoanobacterales</taxon>
        <taxon>Candidatus Comchoanobacteraceae</taxon>
        <taxon>Candidatus Synchoanobacter</taxon>
    </lineage>
</organism>
<dbReference type="EC" id="3.6.1.41" evidence="2"/>